<dbReference type="GO" id="GO:0006974">
    <property type="term" value="P:DNA damage response"/>
    <property type="evidence" value="ECO:0007669"/>
    <property type="project" value="TreeGrafter"/>
</dbReference>
<evidence type="ECO:0000256" key="7">
    <source>
        <dbReference type="ARBA" id="ARBA00023211"/>
    </source>
</evidence>
<keyword evidence="4" id="KW-0533">Nickel</keyword>
<evidence type="ECO:0000259" key="11">
    <source>
        <dbReference type="Pfam" id="PF01937"/>
    </source>
</evidence>
<dbReference type="EC" id="3.1.3.-" evidence="10"/>
<evidence type="ECO:0000256" key="4">
    <source>
        <dbReference type="ARBA" id="ARBA00022596"/>
    </source>
</evidence>
<evidence type="ECO:0000256" key="5">
    <source>
        <dbReference type="ARBA" id="ARBA00022723"/>
    </source>
</evidence>
<evidence type="ECO:0000256" key="6">
    <source>
        <dbReference type="ARBA" id="ARBA00022801"/>
    </source>
</evidence>
<dbReference type="EC" id="2.1.1.-" evidence="10"/>
<protein>
    <recommendedName>
        <fullName evidence="10">Sugar phosphate phosphatase</fullName>
        <ecNumber evidence="10">2.1.1.-</ecNumber>
        <ecNumber evidence="10">3.1.3.-</ecNumber>
    </recommendedName>
</protein>
<keyword evidence="10" id="KW-0489">Methyltransferase</keyword>
<dbReference type="PANTHER" id="PTHR12260">
    <property type="entry name" value="DAMAGE-CONTROL PHOSPHATASE ARMT1"/>
    <property type="match status" value="1"/>
</dbReference>
<evidence type="ECO:0000256" key="3">
    <source>
        <dbReference type="ARBA" id="ARBA00009519"/>
    </source>
</evidence>
<dbReference type="GO" id="GO:0051998">
    <property type="term" value="F:protein carboxyl O-methyltransferase activity"/>
    <property type="evidence" value="ECO:0007669"/>
    <property type="project" value="UniProtKB-UniRule"/>
</dbReference>
<comment type="domain">
    <text evidence="10">Subfamily III proteins have a conserved RTxK motif about 40-50 residues from the C-terminus; the threonine may be replaced by serine or cysteine.</text>
</comment>
<evidence type="ECO:0000313" key="13">
    <source>
        <dbReference type="Proteomes" id="UP000593567"/>
    </source>
</evidence>
<dbReference type="SUPFAM" id="SSF111321">
    <property type="entry name" value="AF1104-like"/>
    <property type="match status" value="1"/>
</dbReference>
<comment type="caution">
    <text evidence="12">The sequence shown here is derived from an EMBL/GenBank/DDBJ whole genome shotgun (WGS) entry which is preliminary data.</text>
</comment>
<organism evidence="12 13">
    <name type="scientific">Bugula neritina</name>
    <name type="common">Brown bryozoan</name>
    <name type="synonym">Sertularia neritina</name>
    <dbReference type="NCBI Taxonomy" id="10212"/>
    <lineage>
        <taxon>Eukaryota</taxon>
        <taxon>Metazoa</taxon>
        <taxon>Spiralia</taxon>
        <taxon>Lophotrochozoa</taxon>
        <taxon>Bryozoa</taxon>
        <taxon>Gymnolaemata</taxon>
        <taxon>Cheilostomatida</taxon>
        <taxon>Flustrina</taxon>
        <taxon>Buguloidea</taxon>
        <taxon>Bugulidae</taxon>
        <taxon>Bugula</taxon>
    </lineage>
</organism>
<gene>
    <name evidence="12" type="ORF">EB796_022635</name>
</gene>
<dbReference type="PANTHER" id="PTHR12260:SF6">
    <property type="entry name" value="DAMAGE-CONTROL PHOSPHATASE ARMT1"/>
    <property type="match status" value="1"/>
</dbReference>
<keyword evidence="5 10" id="KW-0479">Metal-binding</keyword>
<dbReference type="InterPro" id="IPR039763">
    <property type="entry name" value="ARMT1"/>
</dbReference>
<comment type="catalytic activity">
    <reaction evidence="2 10">
        <text>beta-D-fructose 1-phosphate + H2O = D-fructose + phosphate</text>
        <dbReference type="Rhea" id="RHEA:35603"/>
        <dbReference type="ChEBI" id="CHEBI:15377"/>
        <dbReference type="ChEBI" id="CHEBI:37721"/>
        <dbReference type="ChEBI" id="CHEBI:43474"/>
        <dbReference type="ChEBI" id="CHEBI:138881"/>
    </reaction>
</comment>
<sequence>MYVLLQIVEGDLNYRKLVGDRQWPRQATSFCESLLQFNPAPLLSLRTLKCDVCVGLSAATVAKLDKENKDWMTNGQYAVIQYTQTVLPLELPDHTVTGVKGSVVINPLATAVID</sequence>
<dbReference type="EMBL" id="VXIV02003257">
    <property type="protein sequence ID" value="KAF6019034.1"/>
    <property type="molecule type" value="Genomic_DNA"/>
</dbReference>
<evidence type="ECO:0000256" key="8">
    <source>
        <dbReference type="ARBA" id="ARBA00045980"/>
    </source>
</evidence>
<dbReference type="GO" id="GO:0032259">
    <property type="term" value="P:methylation"/>
    <property type="evidence" value="ECO:0007669"/>
    <property type="project" value="UniProtKB-KW"/>
</dbReference>
<keyword evidence="10" id="KW-0808">Transferase</keyword>
<dbReference type="AlphaFoldDB" id="A0A7J7J068"/>
<evidence type="ECO:0000313" key="12">
    <source>
        <dbReference type="EMBL" id="KAF6019034.1"/>
    </source>
</evidence>
<comment type="cofactor">
    <cofactor evidence="10">
        <name>Mn(2+)</name>
        <dbReference type="ChEBI" id="CHEBI:29035"/>
    </cofactor>
    <cofactor evidence="10">
        <name>Ni(2+)</name>
        <dbReference type="ChEBI" id="CHEBI:49786"/>
    </cofactor>
</comment>
<keyword evidence="7 10" id="KW-0464">Manganese</keyword>
<dbReference type="Proteomes" id="UP000593567">
    <property type="component" value="Unassembled WGS sequence"/>
</dbReference>
<evidence type="ECO:0000256" key="2">
    <source>
        <dbReference type="ARBA" id="ARBA00001326"/>
    </source>
</evidence>
<dbReference type="Pfam" id="PF01937">
    <property type="entry name" value="ARMT1-like_dom"/>
    <property type="match status" value="1"/>
</dbReference>
<feature type="domain" description="Damage-control phosphatase ARMT1-like metal-binding" evidence="11">
    <location>
        <begin position="7"/>
        <end position="62"/>
    </location>
</feature>
<keyword evidence="6 10" id="KW-0378">Hydrolase</keyword>
<accession>A0A7J7J068</accession>
<dbReference type="InterPro" id="IPR036075">
    <property type="entry name" value="ARMT-1-like_metal-bd_sf"/>
</dbReference>
<dbReference type="GO" id="GO:0046872">
    <property type="term" value="F:metal ion binding"/>
    <property type="evidence" value="ECO:0007669"/>
    <property type="project" value="UniProtKB-UniRule"/>
</dbReference>
<evidence type="ECO:0000256" key="10">
    <source>
        <dbReference type="RuleBase" id="RU367030"/>
    </source>
</evidence>
<evidence type="ECO:0000256" key="1">
    <source>
        <dbReference type="ARBA" id="ARBA00000807"/>
    </source>
</evidence>
<reference evidence="12" key="1">
    <citation type="submission" date="2020-06" db="EMBL/GenBank/DDBJ databases">
        <title>Draft genome of Bugula neritina, a colonial animal packing powerful symbionts and potential medicines.</title>
        <authorList>
            <person name="Rayko M."/>
        </authorList>
    </citation>
    <scope>NUCLEOTIDE SEQUENCE [LARGE SCALE GENOMIC DNA]</scope>
    <source>
        <strain evidence="12">Kwan_BN1</strain>
    </source>
</reference>
<name>A0A7J7J068_BUGNE</name>
<comment type="similarity">
    <text evidence="3 10">Belongs to the damage-control phosphatase family. Sugar phosphate phosphatase III subfamily.</text>
</comment>
<dbReference type="GO" id="GO:0016791">
    <property type="term" value="F:phosphatase activity"/>
    <property type="evidence" value="ECO:0007669"/>
    <property type="project" value="TreeGrafter"/>
</dbReference>
<dbReference type="GO" id="GO:0005634">
    <property type="term" value="C:nucleus"/>
    <property type="evidence" value="ECO:0007669"/>
    <property type="project" value="TreeGrafter"/>
</dbReference>
<evidence type="ECO:0000256" key="9">
    <source>
        <dbReference type="ARBA" id="ARBA00048809"/>
    </source>
</evidence>
<comment type="catalytic activity">
    <reaction evidence="9 10">
        <text>beta-D-fructose 6-phosphate = dihydroxyacetone + D-glyceraldehyde 3-phosphate</text>
        <dbReference type="Rhea" id="RHEA:28002"/>
        <dbReference type="ChEBI" id="CHEBI:16016"/>
        <dbReference type="ChEBI" id="CHEBI:57634"/>
        <dbReference type="ChEBI" id="CHEBI:59776"/>
    </reaction>
</comment>
<proteinExistence type="inferred from homology"/>
<dbReference type="OrthoDB" id="541375at2759"/>
<keyword evidence="13" id="KW-1185">Reference proteome</keyword>
<dbReference type="InterPro" id="IPR002791">
    <property type="entry name" value="ARMT1-like_metal-bd"/>
</dbReference>
<comment type="catalytic activity">
    <reaction evidence="1 10">
        <text>L-glutamyl-[protein] + S-adenosyl-L-methionine = [protein]-L-glutamate 5-O-methyl ester + S-adenosyl-L-homocysteine</text>
        <dbReference type="Rhea" id="RHEA:24452"/>
        <dbReference type="Rhea" id="RHEA-COMP:10208"/>
        <dbReference type="Rhea" id="RHEA-COMP:10311"/>
        <dbReference type="ChEBI" id="CHEBI:29973"/>
        <dbReference type="ChEBI" id="CHEBI:57856"/>
        <dbReference type="ChEBI" id="CHEBI:59789"/>
        <dbReference type="ChEBI" id="CHEBI:82795"/>
    </reaction>
</comment>
<comment type="function">
    <text evidence="8 10">Metal-dependent phosphatase that shows phosphatase activity against several substrates, including fructose-1-phosphate and fructose-6-phosphate. Its preference for fructose-1-phosphate, a strong glycating agent that causes DNA damage rather than a canonical yeast metabolite, suggests a damage-control function in hexose phosphate metabolism. Has also been shown to have O-methyltransferase activity that methylates glutamate residues of target proteins to form gamma-glutamyl methyl ester residues. Possibly methylates PCNA, suggesting it is involved in the DNA damage response.</text>
</comment>